<feature type="region of interest" description="Disordered" evidence="2">
    <location>
        <begin position="1190"/>
        <end position="1221"/>
    </location>
</feature>
<keyword evidence="4" id="KW-1185">Reference proteome</keyword>
<feature type="compositionally biased region" description="Low complexity" evidence="2">
    <location>
        <begin position="337"/>
        <end position="349"/>
    </location>
</feature>
<feature type="region of interest" description="Disordered" evidence="2">
    <location>
        <begin position="382"/>
        <end position="404"/>
    </location>
</feature>
<dbReference type="GO" id="GO:0060271">
    <property type="term" value="P:cilium assembly"/>
    <property type="evidence" value="ECO:0007669"/>
    <property type="project" value="TreeGrafter"/>
</dbReference>
<sequence length="1615" mass="174160">MAGSPSSRPEAQLAPQILLTAAGAAGMPDRTAVTLVGADGRERTVGFEVTAESVQLFTEVGQSFEEFSFEAIIHWRPCRVKQGETGKADSFELRISTTKGPRNLRMRTSGPEEVHAILRQLEQNIAAVVERRRQADRQQSNMHEQPRIQASAEPSQQTFATGQSSHALRPLERGLSAASLSPNPSKQLQQQQQQHHQHHAVRCRMLGQQSCNMNDLAVPVREPSMSVEKLLSPARPGTAQQADVVGPASARRAPLLQQTPLIAEPQRASVSQNGTPKRIRFDRDNVIERAPSAKGVTAEQPMAARQGRPGDGMLGIPPGGTTPQRAVSGISRSRSMAAAQKGPQAVAAPSVSRSAGSVALPGARSSSPMALRLPRSASAITASPTAASNASPAFRPPSPQMLVQKRSGMPLGASAMMKEGELIAPPFRRHLDPRLLCMSSLPALSSNVPPQPASAVVMPSDPQLQTQMHFLEDMVRRLSAELAAPWPSDAGAGAVEDNEGQFHGPDVPLEWLSDPGRMCPLLAAYDGHLACAQRDARARERQLKRAQDRADAIAAENTQLKETAAAGANAAKVEPAVPTSPSRAEIDLAAANATTLQLQGRLQDTQASLARLQKSHQNELSRVANDSTQTSANQARLAAEHASMSACLASATADNAALHEQLATVTAKKDMLQQHLKGSNNGAEEQLALQGEVQRLRQRLFDHQQVAEARALADEDNLRLTGRIRTLEAQNRLLHETGQARLKEAERQALAADQVQGLEAEIRELRHAFQGQAGLEEQRPALATQLQARDAELQALRKSYQELDSVRADRDRKAAEAQSLQTTLLQLQTKMRGQASDSEEAAVLAGQLRMLEAEVRHLQQALQKRTAEAVQLSNEAASLAASGQEAERQAAQQSVTAQALQRELDDRDNSLQRMQKQLTEAKSCLEAERAAAGPSQAASQRLHNQMQDLQDALEAAQARAQEAAGSEAEGRARLSLLRHQHQEADAKALAATAEAASLRDALTASEKRLLEAQRRDAKVEEGVRKAMAAAAEAGIARDALLAREGALEAEVHALRQRQTALDTDLLAGSEARATMAGLQAALAAASNEAAGLRGQLAEVRASLERMAREKASAQAELAGLRERVECEGLSVRRSGAGLGSMRAAEAVREAEVGREQAEARERSAQMNAERARRQWDLARQQLEDSMAELRRRVGEKERTAEAAKAESSSLRRQVEAGGREVAAARQAHTALEQQLHSQLSAIRNASEAASHAMTARLESATEQSRRVEGEARRTADAKQALCERYQQEAAQNASVLSALKADHLRETAAQETALSSLKDEVSGLKRERRRMQKAVQGAEGEAAALRTALAQAQQRCTQAEAEAAGACSTAEGLAQARQELMGQVERACLEQRRAERKRDAALSQADALRLRSSSLSLLALPPTCMLDPEALPLGSFDGLEHKAKIRAHGHRRHHHARRGHKPQGGWGDGIQNFNHQASVTKPTICRSLLRECSAVLSQIDFRRPRGTARPGLCIFNHSPKKVTGYTTIEGSFCRTTRSKRCSSCSIEYHLDSGRSCCRVKSWVLPILYEASRVTITGQSSQVGAGVTLGESLGCHLSSISSPGRKLGTLQQQGEP</sequence>
<dbReference type="EMBL" id="JALJOS010000013">
    <property type="protein sequence ID" value="KAK9831570.1"/>
    <property type="molecule type" value="Genomic_DNA"/>
</dbReference>
<evidence type="ECO:0000313" key="4">
    <source>
        <dbReference type="Proteomes" id="UP001438707"/>
    </source>
</evidence>
<keyword evidence="1" id="KW-0175">Coiled coil</keyword>
<feature type="coiled-coil region" evidence="1">
    <location>
        <begin position="1314"/>
        <end position="1411"/>
    </location>
</feature>
<name>A0AAW1RBX4_9CHLO</name>
<reference evidence="3 4" key="1">
    <citation type="journal article" date="2024" name="Nat. Commun.">
        <title>Phylogenomics reveals the evolutionary origins of lichenization in chlorophyte algae.</title>
        <authorList>
            <person name="Puginier C."/>
            <person name="Libourel C."/>
            <person name="Otte J."/>
            <person name="Skaloud P."/>
            <person name="Haon M."/>
            <person name="Grisel S."/>
            <person name="Petersen M."/>
            <person name="Berrin J.G."/>
            <person name="Delaux P.M."/>
            <person name="Dal Grande F."/>
            <person name="Keller J."/>
        </authorList>
    </citation>
    <scope>NUCLEOTIDE SEQUENCE [LARGE SCALE GENOMIC DNA]</scope>
    <source>
        <strain evidence="3 4">SAG 2145</strain>
    </source>
</reference>
<proteinExistence type="predicted"/>
<feature type="compositionally biased region" description="Polar residues" evidence="2">
    <location>
        <begin position="152"/>
        <end position="166"/>
    </location>
</feature>
<evidence type="ECO:0000256" key="1">
    <source>
        <dbReference type="SAM" id="Coils"/>
    </source>
</evidence>
<accession>A0AAW1RBX4</accession>
<dbReference type="PANTHER" id="PTHR35970:SF1">
    <property type="entry name" value="SODIUM CHANNEL AND CLATHRIN LINKER 1"/>
    <property type="match status" value="1"/>
</dbReference>
<gene>
    <name evidence="3" type="ORF">WJX74_000387</name>
</gene>
<feature type="region of interest" description="Disordered" evidence="2">
    <location>
        <begin position="1448"/>
        <end position="1472"/>
    </location>
</feature>
<feature type="coiled-coil region" evidence="1">
    <location>
        <begin position="529"/>
        <end position="563"/>
    </location>
</feature>
<dbReference type="Proteomes" id="UP001438707">
    <property type="component" value="Unassembled WGS sequence"/>
</dbReference>
<feature type="compositionally biased region" description="Low complexity" evidence="2">
    <location>
        <begin position="382"/>
        <end position="393"/>
    </location>
</feature>
<feature type="region of interest" description="Disordered" evidence="2">
    <location>
        <begin position="131"/>
        <end position="200"/>
    </location>
</feature>
<feature type="compositionally biased region" description="Basic residues" evidence="2">
    <location>
        <begin position="1448"/>
        <end position="1461"/>
    </location>
</feature>
<evidence type="ECO:0000256" key="2">
    <source>
        <dbReference type="SAM" id="MobiDB-lite"/>
    </source>
</evidence>
<evidence type="ECO:0000313" key="3">
    <source>
        <dbReference type="EMBL" id="KAK9831570.1"/>
    </source>
</evidence>
<dbReference type="GO" id="GO:0005814">
    <property type="term" value="C:centriole"/>
    <property type="evidence" value="ECO:0007669"/>
    <property type="project" value="TreeGrafter"/>
</dbReference>
<feature type="coiled-coil region" evidence="1">
    <location>
        <begin position="1075"/>
        <end position="1123"/>
    </location>
</feature>
<feature type="compositionally biased region" description="Polar residues" evidence="2">
    <location>
        <begin position="321"/>
        <end position="334"/>
    </location>
</feature>
<feature type="compositionally biased region" description="Basic and acidic residues" evidence="2">
    <location>
        <begin position="1190"/>
        <end position="1204"/>
    </location>
</feature>
<dbReference type="PANTHER" id="PTHR35970">
    <property type="entry name" value="SODIUM CHANNEL AND CLATHRIN LINKER 1"/>
    <property type="match status" value="1"/>
</dbReference>
<comment type="caution">
    <text evidence="3">The sequence shown here is derived from an EMBL/GenBank/DDBJ whole genome shotgun (WGS) entry which is preliminary data.</text>
</comment>
<feature type="coiled-coil region" evidence="1">
    <location>
        <begin position="841"/>
        <end position="966"/>
    </location>
</feature>
<dbReference type="InterPro" id="IPR038911">
    <property type="entry name" value="SCLT1"/>
</dbReference>
<organism evidence="3 4">
    <name type="scientific">Apatococcus lobatus</name>
    <dbReference type="NCBI Taxonomy" id="904363"/>
    <lineage>
        <taxon>Eukaryota</taxon>
        <taxon>Viridiplantae</taxon>
        <taxon>Chlorophyta</taxon>
        <taxon>core chlorophytes</taxon>
        <taxon>Trebouxiophyceae</taxon>
        <taxon>Chlorellales</taxon>
        <taxon>Chlorellaceae</taxon>
        <taxon>Apatococcus</taxon>
    </lineage>
</organism>
<protein>
    <submittedName>
        <fullName evidence="3">Uncharacterized protein</fullName>
    </submittedName>
</protein>
<feature type="region of interest" description="Disordered" evidence="2">
    <location>
        <begin position="293"/>
        <end position="370"/>
    </location>
</feature>